<keyword evidence="3" id="KW-1185">Reference proteome</keyword>
<name>Q728H8_NITV2</name>
<dbReference type="EMBL" id="AE017285">
    <property type="protein sequence ID" value="AAS97097.1"/>
    <property type="molecule type" value="Genomic_DNA"/>
</dbReference>
<dbReference type="KEGG" id="dvu:DVU_2625"/>
<dbReference type="Proteomes" id="UP000002194">
    <property type="component" value="Chromosome"/>
</dbReference>
<sequence>MSYIVLPPEQQSRCRDEAAAGSLHHTDASASCL</sequence>
<evidence type="ECO:0000313" key="3">
    <source>
        <dbReference type="Proteomes" id="UP000002194"/>
    </source>
</evidence>
<evidence type="ECO:0000256" key="1">
    <source>
        <dbReference type="SAM" id="MobiDB-lite"/>
    </source>
</evidence>
<organism evidence="2 3">
    <name type="scientific">Nitratidesulfovibrio vulgaris (strain ATCC 29579 / DSM 644 / CCUG 34227 / NCIMB 8303 / VKM B-1760 / Hildenborough)</name>
    <name type="common">Desulfovibrio vulgaris</name>
    <dbReference type="NCBI Taxonomy" id="882"/>
    <lineage>
        <taxon>Bacteria</taxon>
        <taxon>Pseudomonadati</taxon>
        <taxon>Thermodesulfobacteriota</taxon>
        <taxon>Desulfovibrionia</taxon>
        <taxon>Desulfovibrionales</taxon>
        <taxon>Desulfovibrionaceae</taxon>
        <taxon>Nitratidesulfovibrio</taxon>
    </lineage>
</organism>
<gene>
    <name evidence="2" type="ordered locus">DVU_2625</name>
</gene>
<reference evidence="2 3" key="1">
    <citation type="journal article" date="2004" name="Nat. Biotechnol.">
        <title>The genome sequence of the anaerobic, sulfate-reducing bacterium Desulfovibrio vulgaris Hildenborough.</title>
        <authorList>
            <person name="Heidelberg J.F."/>
            <person name="Seshadri R."/>
            <person name="Haveman S.A."/>
            <person name="Hemme C.L."/>
            <person name="Paulsen I.T."/>
            <person name="Kolonay J.F."/>
            <person name="Eisen J.A."/>
            <person name="Ward N."/>
            <person name="Methe B."/>
            <person name="Brinkac L.M."/>
            <person name="Daugherty S.C."/>
            <person name="Deboy R.T."/>
            <person name="Dodson R.J."/>
            <person name="Durkin A.S."/>
            <person name="Madupu R."/>
            <person name="Nelson W.C."/>
            <person name="Sullivan S.A."/>
            <person name="Fouts D."/>
            <person name="Haft D.H."/>
            <person name="Selengut J."/>
            <person name="Peterson J.D."/>
            <person name="Davidsen T.M."/>
            <person name="Zafar N."/>
            <person name="Zhou L."/>
            <person name="Radune D."/>
            <person name="Dimitrov G."/>
            <person name="Hance M."/>
            <person name="Tran K."/>
            <person name="Khouri H."/>
            <person name="Gill J."/>
            <person name="Utterback T.R."/>
            <person name="Feldblyum T.V."/>
            <person name="Wall J.D."/>
            <person name="Voordouw G."/>
            <person name="Fraser C.M."/>
        </authorList>
    </citation>
    <scope>NUCLEOTIDE SEQUENCE [LARGE SCALE GENOMIC DNA]</scope>
    <source>
        <strain evidence="3">ATCC 29579 / DSM 644 / NCIMB 8303 / VKM B-1760 / Hildenborough</strain>
    </source>
</reference>
<feature type="region of interest" description="Disordered" evidence="1">
    <location>
        <begin position="14"/>
        <end position="33"/>
    </location>
</feature>
<evidence type="ECO:0000313" key="2">
    <source>
        <dbReference type="EMBL" id="AAS97097.1"/>
    </source>
</evidence>
<proteinExistence type="predicted"/>
<dbReference type="EnsemblBacteria" id="AAS97097">
    <property type="protein sequence ID" value="AAS97097"/>
    <property type="gene ID" value="DVU_2625"/>
</dbReference>
<dbReference type="SMR" id="Q728H8"/>
<dbReference type="AlphaFoldDB" id="Q728H8"/>
<accession>Q728H8</accession>
<dbReference type="PaxDb" id="882-DVU_2625"/>
<dbReference type="HOGENOM" id="CLU_3381574_0_0_7"/>
<protein>
    <submittedName>
        <fullName evidence="2">Uncharacterized protein</fullName>
    </submittedName>
</protein>